<dbReference type="GO" id="GO:0005829">
    <property type="term" value="C:cytosol"/>
    <property type="evidence" value="ECO:0007669"/>
    <property type="project" value="TreeGrafter"/>
</dbReference>
<dbReference type="SUPFAM" id="SSF109604">
    <property type="entry name" value="HD-domain/PDEase-like"/>
    <property type="match status" value="1"/>
</dbReference>
<evidence type="ECO:0000256" key="11">
    <source>
        <dbReference type="HAMAP-Rule" id="MF_00255"/>
    </source>
</evidence>
<reference evidence="13" key="1">
    <citation type="submission" date="2016-03" db="EMBL/GenBank/DDBJ databases">
        <authorList>
            <person name="Ploux O."/>
        </authorList>
    </citation>
    <scope>NUCLEOTIDE SEQUENCE [LARGE SCALE GENOMIC DNA]</scope>
    <source>
        <strain evidence="13">DAU221</strain>
    </source>
</reference>
<keyword evidence="6 11" id="KW-0547">Nucleotide-binding</keyword>
<evidence type="ECO:0000256" key="3">
    <source>
        <dbReference type="ARBA" id="ARBA00011209"/>
    </source>
</evidence>
<evidence type="ECO:0000259" key="12">
    <source>
        <dbReference type="Pfam" id="PF05746"/>
    </source>
</evidence>
<dbReference type="Pfam" id="PF05746">
    <property type="entry name" value="DALR_1"/>
    <property type="match status" value="1"/>
</dbReference>
<evidence type="ECO:0000313" key="13">
    <source>
        <dbReference type="EMBL" id="AMX01184.1"/>
    </source>
</evidence>
<dbReference type="HAMAP" id="MF_00255">
    <property type="entry name" value="Gly_tRNA_synth_beta"/>
    <property type="match status" value="1"/>
</dbReference>
<comment type="subunit">
    <text evidence="3 11">Tetramer of two alpha and two beta subunits.</text>
</comment>
<evidence type="ECO:0000256" key="6">
    <source>
        <dbReference type="ARBA" id="ARBA00022741"/>
    </source>
</evidence>
<dbReference type="RefSeq" id="WP_067149821.1">
    <property type="nucleotide sequence ID" value="NZ_CP014864.1"/>
</dbReference>
<dbReference type="InterPro" id="IPR006194">
    <property type="entry name" value="Gly-tRNA-synth_heterodimer"/>
</dbReference>
<dbReference type="Proteomes" id="UP001209730">
    <property type="component" value="Unassembled WGS sequence"/>
</dbReference>
<dbReference type="Pfam" id="PF02092">
    <property type="entry name" value="tRNA_synt_2f"/>
    <property type="match status" value="1"/>
</dbReference>
<gene>
    <name evidence="11 14" type="primary">glyS</name>
    <name evidence="13" type="ORF">A3224_00060</name>
    <name evidence="14" type="ORF">OQJ68_07815</name>
</gene>
<dbReference type="GO" id="GO:0006426">
    <property type="term" value="P:glycyl-tRNA aminoacylation"/>
    <property type="evidence" value="ECO:0007669"/>
    <property type="project" value="UniProtKB-UniRule"/>
</dbReference>
<reference evidence="15" key="2">
    <citation type="submission" date="2016-03" db="EMBL/GenBank/DDBJ databases">
        <authorList>
            <person name="Lee Y.-S."/>
            <person name="Choi Y.-L."/>
        </authorList>
    </citation>
    <scope>NUCLEOTIDE SEQUENCE [LARGE SCALE GENOMIC DNA]</scope>
    <source>
        <strain evidence="15">DAU221</strain>
    </source>
</reference>
<dbReference type="GO" id="GO:0004820">
    <property type="term" value="F:glycine-tRNA ligase activity"/>
    <property type="evidence" value="ECO:0007669"/>
    <property type="project" value="UniProtKB-UniRule"/>
</dbReference>
<dbReference type="EMBL" id="JAPHQB010000010">
    <property type="protein sequence ID" value="MCX2801689.1"/>
    <property type="molecule type" value="Genomic_DNA"/>
</dbReference>
<evidence type="ECO:0000256" key="5">
    <source>
        <dbReference type="ARBA" id="ARBA00022598"/>
    </source>
</evidence>
<evidence type="ECO:0000313" key="14">
    <source>
        <dbReference type="EMBL" id="MCX2801689.1"/>
    </source>
</evidence>
<comment type="similarity">
    <text evidence="2 11">Belongs to the class-II aminoacyl-tRNA synthetase family.</text>
</comment>
<evidence type="ECO:0000256" key="10">
    <source>
        <dbReference type="ARBA" id="ARBA00047937"/>
    </source>
</evidence>
<evidence type="ECO:0000256" key="1">
    <source>
        <dbReference type="ARBA" id="ARBA00004496"/>
    </source>
</evidence>
<dbReference type="STRING" id="252514.A3224_00060"/>
<keyword evidence="15" id="KW-1185">Reference proteome</keyword>
<dbReference type="KEGG" id="mthd:A3224_00060"/>
<evidence type="ECO:0000256" key="9">
    <source>
        <dbReference type="ARBA" id="ARBA00023146"/>
    </source>
</evidence>
<evidence type="ECO:0000256" key="4">
    <source>
        <dbReference type="ARBA" id="ARBA00022490"/>
    </source>
</evidence>
<evidence type="ECO:0000313" key="15">
    <source>
        <dbReference type="Proteomes" id="UP000076077"/>
    </source>
</evidence>
<keyword evidence="4 11" id="KW-0963">Cytoplasm</keyword>
<dbReference type="PRINTS" id="PR01045">
    <property type="entry name" value="TRNASYNTHGB"/>
</dbReference>
<name>A0A143HHI8_MICTH</name>
<feature type="domain" description="DALR anticodon binding" evidence="12">
    <location>
        <begin position="582"/>
        <end position="679"/>
    </location>
</feature>
<dbReference type="GO" id="GO:0004814">
    <property type="term" value="F:arginine-tRNA ligase activity"/>
    <property type="evidence" value="ECO:0007669"/>
    <property type="project" value="InterPro"/>
</dbReference>
<evidence type="ECO:0000256" key="2">
    <source>
        <dbReference type="ARBA" id="ARBA00008226"/>
    </source>
</evidence>
<dbReference type="PROSITE" id="PS50861">
    <property type="entry name" value="AA_TRNA_LIGASE_II_GLYAB"/>
    <property type="match status" value="1"/>
</dbReference>
<dbReference type="OrthoDB" id="9775440at2"/>
<dbReference type="PANTHER" id="PTHR30075:SF2">
    <property type="entry name" value="GLYCINE--TRNA LIGASE, CHLOROPLASTIC_MITOCHONDRIAL 2"/>
    <property type="match status" value="1"/>
</dbReference>
<comment type="subcellular location">
    <subcellularLocation>
        <location evidence="1 11">Cytoplasm</location>
    </subcellularLocation>
</comment>
<keyword evidence="5 11" id="KW-0436">Ligase</keyword>
<dbReference type="InterPro" id="IPR008909">
    <property type="entry name" value="DALR_anticod-bd"/>
</dbReference>
<dbReference type="InterPro" id="IPR015944">
    <property type="entry name" value="Gly-tRNA-synth_bsu"/>
</dbReference>
<evidence type="ECO:0000256" key="8">
    <source>
        <dbReference type="ARBA" id="ARBA00022917"/>
    </source>
</evidence>
<dbReference type="EC" id="6.1.1.14" evidence="11"/>
<dbReference type="GO" id="GO:0006420">
    <property type="term" value="P:arginyl-tRNA aminoacylation"/>
    <property type="evidence" value="ECO:0007669"/>
    <property type="project" value="InterPro"/>
</dbReference>
<organism evidence="13 15">
    <name type="scientific">Microbulbifer thermotolerans</name>
    <dbReference type="NCBI Taxonomy" id="252514"/>
    <lineage>
        <taxon>Bacteria</taxon>
        <taxon>Pseudomonadati</taxon>
        <taxon>Pseudomonadota</taxon>
        <taxon>Gammaproteobacteria</taxon>
        <taxon>Cellvibrionales</taxon>
        <taxon>Microbulbiferaceae</taxon>
        <taxon>Microbulbifer</taxon>
    </lineage>
</organism>
<sequence>MAREFLVELGTEELPPKALRKLMDAFAEGVTEGLKAAELDFGAVKAYAAPRRLAVTVSELAEKQRDKQIQKLGPAVAAAFDKEGKPSKAAEGFARSNGVSVEQLSRIDTDKGERLAFVSEQKGADTATLLGDIVNQALAKLPIPKRMRWGARRAEFVRPVHWLLMLFGDQVVDCEVLGLKAGNTTRGHRFHCNRELEVASASDYVRQLRDPGYVVVDFAERREIIREQVMAEANNVNGVAVIDEDLLDEVTALVEWPVALTGRFEERFLEVPAEALISSMKEHQKYFHVVDQDGQLLPFFITVSNIESRDPAQVIHGNERVIRPRLADAAFFFETDKKTSLESRREKLKKIVFQQHLGSVYDKTERVAALARAIAEKTGANADLAERAGLLCKSDLVTEMVFEFPDLQGIAGYYYAENDGEPLDVAKAMYEQYMPKFAGDELPRSETGTLIALADRLDTLVGIFGIGQPPSGSRDPFALRRASLGVIRLLVEKKLDLDLRDLLEQARDQYPRTALGEYNTVVEQTLTYVLERFRARYEDQGIAAEVFMSVAARKLSRPLDIDNRVHAVHAFSQLPEAEALAAANKRVSNILAKFEGSVPSEVNEQLLQEDAEKALYAEVQTARTEVEPLYKAAMFAEGLAGLAGLRETVDNFFDHVMVMTDDEALRNNRLALLAQLQSLFLEVADISLLVPAK</sequence>
<evidence type="ECO:0000256" key="7">
    <source>
        <dbReference type="ARBA" id="ARBA00022840"/>
    </source>
</evidence>
<keyword evidence="9 11" id="KW-0030">Aminoacyl-tRNA synthetase</keyword>
<dbReference type="NCBIfam" id="TIGR00211">
    <property type="entry name" value="glyS"/>
    <property type="match status" value="1"/>
</dbReference>
<dbReference type="AlphaFoldDB" id="A0A143HHI8"/>
<dbReference type="GO" id="GO:0005524">
    <property type="term" value="F:ATP binding"/>
    <property type="evidence" value="ECO:0007669"/>
    <property type="project" value="UniProtKB-UniRule"/>
</dbReference>
<reference evidence="14" key="3">
    <citation type="submission" date="2022-11" db="EMBL/GenBank/DDBJ databases">
        <title>Chitin-degrading and fungicidal potential of chitinolytic bacterial strains from marine environment of the Pacific Ocean regions.</title>
        <authorList>
            <person name="Pentekhina I."/>
            <person name="Nedashkovskaya O."/>
            <person name="Seitkalieva A."/>
            <person name="Podvolotskaya A."/>
            <person name="Tekutyeva L."/>
            <person name="Balabanova L."/>
        </authorList>
    </citation>
    <scope>NUCLEOTIDE SEQUENCE</scope>
    <source>
        <strain evidence="14">KMM 6838</strain>
    </source>
</reference>
<dbReference type="GeneID" id="76606439"/>
<comment type="catalytic activity">
    <reaction evidence="10 11">
        <text>tRNA(Gly) + glycine + ATP = glycyl-tRNA(Gly) + AMP + diphosphate</text>
        <dbReference type="Rhea" id="RHEA:16013"/>
        <dbReference type="Rhea" id="RHEA-COMP:9664"/>
        <dbReference type="Rhea" id="RHEA-COMP:9683"/>
        <dbReference type="ChEBI" id="CHEBI:30616"/>
        <dbReference type="ChEBI" id="CHEBI:33019"/>
        <dbReference type="ChEBI" id="CHEBI:57305"/>
        <dbReference type="ChEBI" id="CHEBI:78442"/>
        <dbReference type="ChEBI" id="CHEBI:78522"/>
        <dbReference type="ChEBI" id="CHEBI:456215"/>
        <dbReference type="EC" id="6.1.1.14"/>
    </reaction>
</comment>
<accession>A0A143HHI8</accession>
<dbReference type="EMBL" id="CP014864">
    <property type="protein sequence ID" value="AMX01184.1"/>
    <property type="molecule type" value="Genomic_DNA"/>
</dbReference>
<dbReference type="Proteomes" id="UP000076077">
    <property type="component" value="Chromosome"/>
</dbReference>
<dbReference type="PANTHER" id="PTHR30075">
    <property type="entry name" value="GLYCYL-TRNA SYNTHETASE"/>
    <property type="match status" value="1"/>
</dbReference>
<keyword evidence="7 11" id="KW-0067">ATP-binding</keyword>
<keyword evidence="8 11" id="KW-0648">Protein biosynthesis</keyword>
<proteinExistence type="inferred from homology"/>
<protein>
    <recommendedName>
        <fullName evidence="11">Glycine--tRNA ligase beta subunit</fullName>
        <ecNumber evidence="11">6.1.1.14</ecNumber>
    </recommendedName>
    <alternativeName>
        <fullName evidence="11">Glycyl-tRNA synthetase beta subunit</fullName>
        <shortName evidence="11">GlyRS</shortName>
    </alternativeName>
</protein>